<dbReference type="InterPro" id="IPR003347">
    <property type="entry name" value="JmjC_dom"/>
</dbReference>
<dbReference type="OrthoDB" id="5876800at2759"/>
<name>A0A090L4N0_STRRB</name>
<dbReference type="RefSeq" id="XP_024503932.1">
    <property type="nucleotide sequence ID" value="XM_024650123.1"/>
</dbReference>
<dbReference type="GO" id="GO:0046872">
    <property type="term" value="F:metal ion binding"/>
    <property type="evidence" value="ECO:0007669"/>
    <property type="project" value="UniProtKB-KW"/>
</dbReference>
<dbReference type="Gene3D" id="2.60.120.650">
    <property type="entry name" value="Cupin"/>
    <property type="match status" value="1"/>
</dbReference>
<feature type="region of interest" description="Disordered" evidence="6">
    <location>
        <begin position="522"/>
        <end position="590"/>
    </location>
</feature>
<feature type="compositionally biased region" description="Acidic residues" evidence="6">
    <location>
        <begin position="541"/>
        <end position="560"/>
    </location>
</feature>
<evidence type="ECO:0000313" key="11">
    <source>
        <dbReference type="WormBase" id="SRAE_1000298400"/>
    </source>
</evidence>
<dbReference type="SMART" id="SM00558">
    <property type="entry name" value="JmjC"/>
    <property type="match status" value="1"/>
</dbReference>
<accession>A0A090L4N0</accession>
<keyword evidence="9" id="KW-1185">Reference proteome</keyword>
<feature type="compositionally biased region" description="Acidic residues" evidence="6">
    <location>
        <begin position="577"/>
        <end position="590"/>
    </location>
</feature>
<dbReference type="InterPro" id="IPR050690">
    <property type="entry name" value="JHDM1_Histone_Demethylase"/>
</dbReference>
<feature type="compositionally biased region" description="Basic and acidic residues" evidence="6">
    <location>
        <begin position="717"/>
        <end position="742"/>
    </location>
</feature>
<gene>
    <name evidence="8 10 11" type="ORF">SRAE_1000298400</name>
</gene>
<feature type="compositionally biased region" description="Polar residues" evidence="6">
    <location>
        <begin position="687"/>
        <end position="713"/>
    </location>
</feature>
<evidence type="ECO:0000313" key="8">
    <source>
        <dbReference type="EMBL" id="CEF64731.1"/>
    </source>
</evidence>
<dbReference type="PROSITE" id="PS51184">
    <property type="entry name" value="JMJC"/>
    <property type="match status" value="1"/>
</dbReference>
<dbReference type="PANTHER" id="PTHR23123">
    <property type="entry name" value="PHD/F-BOX CONTAINING PROTEIN"/>
    <property type="match status" value="1"/>
</dbReference>
<dbReference type="AlphaFoldDB" id="A0A090L4N0"/>
<keyword evidence="2" id="KW-0560">Oxidoreductase</keyword>
<evidence type="ECO:0000256" key="6">
    <source>
        <dbReference type="SAM" id="MobiDB-lite"/>
    </source>
</evidence>
<dbReference type="STRING" id="34506.A0A090L4N0"/>
<dbReference type="SUPFAM" id="SSF51197">
    <property type="entry name" value="Clavaminate synthase-like"/>
    <property type="match status" value="1"/>
</dbReference>
<reference evidence="8 9" key="1">
    <citation type="submission" date="2014-09" db="EMBL/GenBank/DDBJ databases">
        <authorList>
            <person name="Martin A.A."/>
        </authorList>
    </citation>
    <scope>NUCLEOTIDE SEQUENCE</scope>
    <source>
        <strain evidence="9">ED321</strain>
        <strain evidence="8">ED321 Heterogonic</strain>
    </source>
</reference>
<dbReference type="GO" id="GO:0016491">
    <property type="term" value="F:oxidoreductase activity"/>
    <property type="evidence" value="ECO:0007669"/>
    <property type="project" value="UniProtKB-KW"/>
</dbReference>
<evidence type="ECO:0000256" key="3">
    <source>
        <dbReference type="ARBA" id="ARBA00023004"/>
    </source>
</evidence>
<dbReference type="GeneID" id="36377096"/>
<organism evidence="8">
    <name type="scientific">Strongyloides ratti</name>
    <name type="common">Parasitic roundworm</name>
    <dbReference type="NCBI Taxonomy" id="34506"/>
    <lineage>
        <taxon>Eukaryota</taxon>
        <taxon>Metazoa</taxon>
        <taxon>Ecdysozoa</taxon>
        <taxon>Nematoda</taxon>
        <taxon>Chromadorea</taxon>
        <taxon>Rhabditida</taxon>
        <taxon>Tylenchina</taxon>
        <taxon>Panagrolaimomorpha</taxon>
        <taxon>Strongyloidoidea</taxon>
        <taxon>Strongyloididae</taxon>
        <taxon>Strongyloides</taxon>
    </lineage>
</organism>
<dbReference type="Proteomes" id="UP000035682">
    <property type="component" value="Unplaced"/>
</dbReference>
<feature type="compositionally biased region" description="Basic and acidic residues" evidence="6">
    <location>
        <begin position="528"/>
        <end position="540"/>
    </location>
</feature>
<feature type="region of interest" description="Disordered" evidence="6">
    <location>
        <begin position="687"/>
        <end position="759"/>
    </location>
</feature>
<feature type="domain" description="JmjC" evidence="7">
    <location>
        <begin position="177"/>
        <end position="321"/>
    </location>
</feature>
<dbReference type="WormBase" id="SRAE_1000298400">
    <property type="protein sequence ID" value="SRP01691"/>
    <property type="gene ID" value="WBGene00259601"/>
</dbReference>
<evidence type="ECO:0000256" key="4">
    <source>
        <dbReference type="ARBA" id="ARBA00023015"/>
    </source>
</evidence>
<protein>
    <submittedName>
        <fullName evidence="8 10">JmjC domain-containing protein</fullName>
    </submittedName>
</protein>
<evidence type="ECO:0000256" key="1">
    <source>
        <dbReference type="ARBA" id="ARBA00022723"/>
    </source>
</evidence>
<feature type="region of interest" description="Disordered" evidence="6">
    <location>
        <begin position="627"/>
        <end position="661"/>
    </location>
</feature>
<evidence type="ECO:0000259" key="7">
    <source>
        <dbReference type="PROSITE" id="PS51184"/>
    </source>
</evidence>
<proteinExistence type="predicted"/>
<keyword evidence="3" id="KW-0408">Iron</keyword>
<reference evidence="10" key="2">
    <citation type="submission" date="2020-12" db="UniProtKB">
        <authorList>
            <consortium name="WormBaseParasite"/>
        </authorList>
    </citation>
    <scope>IDENTIFICATION</scope>
</reference>
<dbReference type="EMBL" id="LN609528">
    <property type="protein sequence ID" value="CEF64731.1"/>
    <property type="molecule type" value="Genomic_DNA"/>
</dbReference>
<keyword evidence="1" id="KW-0479">Metal-binding</keyword>
<keyword evidence="5" id="KW-0804">Transcription</keyword>
<dbReference type="Pfam" id="PF02373">
    <property type="entry name" value="JmjC"/>
    <property type="match status" value="1"/>
</dbReference>
<dbReference type="WBParaSite" id="SRAE_1000298400.1">
    <property type="protein sequence ID" value="SRAE_1000298400.1"/>
    <property type="gene ID" value="WBGene00259601"/>
</dbReference>
<evidence type="ECO:0000256" key="5">
    <source>
        <dbReference type="ARBA" id="ARBA00023163"/>
    </source>
</evidence>
<dbReference type="CTD" id="36377096"/>
<evidence type="ECO:0000313" key="10">
    <source>
        <dbReference type="WBParaSite" id="SRAE_1000298400.1"/>
    </source>
</evidence>
<keyword evidence="4" id="KW-0805">Transcription regulation</keyword>
<evidence type="ECO:0000256" key="2">
    <source>
        <dbReference type="ARBA" id="ARBA00023002"/>
    </source>
</evidence>
<evidence type="ECO:0000313" key="9">
    <source>
        <dbReference type="Proteomes" id="UP000035682"/>
    </source>
</evidence>
<sequence>MPRKRKSDVQRVVKESPVNVPPAIEKEDGTLYIEGFKYNISKILNDSCYERNDLYKVVKAKELNLSYFRLNGASTPILVDGTPQELGMLMPNKNFLTIDKIVSICGKSLEIDVIKVGKFETIKMSLEEFGKCFLKPPEEREVLLNSLSLEFSYSKLSKHVRAPAFVKDMDWVIRYWPDILKLNQLKYIDEKGISLKRAPNVHNYCLISMKHSYTDFHMDFGGTSVWYHILTGKKVFWLIPPTKENIKLHEEFMKGCKSAKEFLGETVKDCFRINLYAGQTFLIPSGFIHAVYTAEDSIVFGGNYLHSLSIPLQLDVNRSETRSRVGEVYKYPFFNELLWYTVAGFVEESTGLVFVNPTLKKRRKQSEYDEDFFKTTQKKFVKDNKNLTTCIKFLLRDEDVMKKIFNGQYFVVSEECRRFDEVRSGKTDNDSFDDDEMFEQILKKDIIDTWSEYEIKGFIELHKYLLKPSDKCKKIHEPVPAGITRPISLLKAFFKVINCAKVLKSMSEEELSSTDIVNKNVEESSSEVLDKSEKLETPLHDEEELPETQEETKEEVDIDENISVNEPEAEIDKKEDDNEVADEEGNEQNEIDLKCNEEVMNYEVIEETKEEILLIKDENIESQITEDCEEKSPVDESASVCNNTNEISEKESIIEDTDTNQELDSQIKIEKEDCLVDEIVKIENTDNNTISDNVDPNTSNISTENKVSNTEETSSLDETKGHDESSDIHKTEENIYKPEDNVLKLGGESSSSMYRRRVSDQRKKVIPTASKTLKEKVEWQGFSGVKCSTKIPRNPPSESCSVPEKKIKLESDTYITDSSGLVNTPILNHSGFLLEPKSKCKEIHKVDYPKSCTKTTADIVNKMNEIHKIFEANVDHKSYIYIEEK</sequence>